<keyword evidence="4" id="KW-1185">Reference proteome</keyword>
<dbReference type="InterPro" id="IPR045338">
    <property type="entry name" value="DUF6535"/>
</dbReference>
<feature type="transmembrane region" description="Helical" evidence="1">
    <location>
        <begin position="110"/>
        <end position="133"/>
    </location>
</feature>
<dbReference type="Pfam" id="PF20153">
    <property type="entry name" value="DUF6535"/>
    <property type="match status" value="1"/>
</dbReference>
<dbReference type="STRING" id="933852.A0A0C3BB16"/>
<keyword evidence="1" id="KW-0812">Transmembrane</keyword>
<evidence type="ECO:0000313" key="4">
    <source>
        <dbReference type="Proteomes" id="UP000054097"/>
    </source>
</evidence>
<accession>A0A0C3BB16</accession>
<keyword evidence="1" id="KW-1133">Transmembrane helix</keyword>
<evidence type="ECO:0000313" key="3">
    <source>
        <dbReference type="EMBL" id="KIM28611.1"/>
    </source>
</evidence>
<evidence type="ECO:0000256" key="1">
    <source>
        <dbReference type="SAM" id="Phobius"/>
    </source>
</evidence>
<organism evidence="3 4">
    <name type="scientific">Serendipita vermifera MAFF 305830</name>
    <dbReference type="NCBI Taxonomy" id="933852"/>
    <lineage>
        <taxon>Eukaryota</taxon>
        <taxon>Fungi</taxon>
        <taxon>Dikarya</taxon>
        <taxon>Basidiomycota</taxon>
        <taxon>Agaricomycotina</taxon>
        <taxon>Agaricomycetes</taxon>
        <taxon>Sebacinales</taxon>
        <taxon>Serendipitaceae</taxon>
        <taxon>Serendipita</taxon>
    </lineage>
</organism>
<feature type="transmembrane region" description="Helical" evidence="1">
    <location>
        <begin position="42"/>
        <end position="61"/>
    </location>
</feature>
<dbReference type="EMBL" id="KN824292">
    <property type="protein sequence ID" value="KIM28611.1"/>
    <property type="molecule type" value="Genomic_DNA"/>
</dbReference>
<reference evidence="4" key="2">
    <citation type="submission" date="2015-01" db="EMBL/GenBank/DDBJ databases">
        <title>Evolutionary Origins and Diversification of the Mycorrhizal Mutualists.</title>
        <authorList>
            <consortium name="DOE Joint Genome Institute"/>
            <consortium name="Mycorrhizal Genomics Consortium"/>
            <person name="Kohler A."/>
            <person name="Kuo A."/>
            <person name="Nagy L.G."/>
            <person name="Floudas D."/>
            <person name="Copeland A."/>
            <person name="Barry K.W."/>
            <person name="Cichocki N."/>
            <person name="Veneault-Fourrey C."/>
            <person name="LaButti K."/>
            <person name="Lindquist E.A."/>
            <person name="Lipzen A."/>
            <person name="Lundell T."/>
            <person name="Morin E."/>
            <person name="Murat C."/>
            <person name="Riley R."/>
            <person name="Ohm R."/>
            <person name="Sun H."/>
            <person name="Tunlid A."/>
            <person name="Henrissat B."/>
            <person name="Grigoriev I.V."/>
            <person name="Hibbett D.S."/>
            <person name="Martin F."/>
        </authorList>
    </citation>
    <scope>NUCLEOTIDE SEQUENCE [LARGE SCALE GENOMIC DNA]</scope>
    <source>
        <strain evidence="4">MAFF 305830</strain>
    </source>
</reference>
<feature type="non-terminal residue" evidence="3">
    <location>
        <position position="136"/>
    </location>
</feature>
<name>A0A0C3BB16_SERVB</name>
<protein>
    <recommendedName>
        <fullName evidence="2">DUF6535 domain-containing protein</fullName>
    </recommendedName>
</protein>
<dbReference type="AlphaFoldDB" id="A0A0C3BB16"/>
<dbReference type="OrthoDB" id="3219854at2759"/>
<evidence type="ECO:0000259" key="2">
    <source>
        <dbReference type="Pfam" id="PF20153"/>
    </source>
</evidence>
<keyword evidence="1" id="KW-0472">Membrane</keyword>
<reference evidence="3 4" key="1">
    <citation type="submission" date="2014-04" db="EMBL/GenBank/DDBJ databases">
        <authorList>
            <consortium name="DOE Joint Genome Institute"/>
            <person name="Kuo A."/>
            <person name="Zuccaro A."/>
            <person name="Kohler A."/>
            <person name="Nagy L.G."/>
            <person name="Floudas D."/>
            <person name="Copeland A."/>
            <person name="Barry K.W."/>
            <person name="Cichocki N."/>
            <person name="Veneault-Fourrey C."/>
            <person name="LaButti K."/>
            <person name="Lindquist E.A."/>
            <person name="Lipzen A."/>
            <person name="Lundell T."/>
            <person name="Morin E."/>
            <person name="Murat C."/>
            <person name="Sun H."/>
            <person name="Tunlid A."/>
            <person name="Henrissat B."/>
            <person name="Grigoriev I.V."/>
            <person name="Hibbett D.S."/>
            <person name="Martin F."/>
            <person name="Nordberg H.P."/>
            <person name="Cantor M.N."/>
            <person name="Hua S.X."/>
        </authorList>
    </citation>
    <scope>NUCLEOTIDE SEQUENCE [LARGE SCALE GENOMIC DNA]</scope>
    <source>
        <strain evidence="3 4">MAFF 305830</strain>
    </source>
</reference>
<sequence length="136" mass="15189">MSDDEIERYNAKFKEPRTIWDVYNKQAQKRDDYLAEDWKSGIGNLLIFAGIFAAAVTSLCVETRKMLEPDPQVATQTILLAMAAKMDNNSLSAVPSLDYVPENWAIQVNYLFFVSLTSSLVASLGGIICLQWVGGY</sequence>
<gene>
    <name evidence="3" type="ORF">M408DRAFT_69414</name>
</gene>
<dbReference type="HOGENOM" id="CLU_018688_2_0_1"/>
<proteinExistence type="predicted"/>
<feature type="domain" description="DUF6535" evidence="2">
    <location>
        <begin position="20"/>
        <end position="136"/>
    </location>
</feature>
<dbReference type="Proteomes" id="UP000054097">
    <property type="component" value="Unassembled WGS sequence"/>
</dbReference>